<evidence type="ECO:0000256" key="9">
    <source>
        <dbReference type="SAM" id="Phobius"/>
    </source>
</evidence>
<comment type="similarity">
    <text evidence="2 8">Belongs to the nucleobase:cation symporter-2 (NCS2) (TC 2.A.40) family. Azg-like subfamily.</text>
</comment>
<dbReference type="Proteomes" id="UP000571018">
    <property type="component" value="Unassembled WGS sequence"/>
</dbReference>
<dbReference type="InterPro" id="IPR045018">
    <property type="entry name" value="Azg-like"/>
</dbReference>
<feature type="transmembrane region" description="Helical" evidence="9">
    <location>
        <begin position="77"/>
        <end position="96"/>
    </location>
</feature>
<keyword evidence="6 8" id="KW-1133">Transmembrane helix</keyword>
<feature type="transmembrane region" description="Helical" evidence="9">
    <location>
        <begin position="201"/>
        <end position="218"/>
    </location>
</feature>
<evidence type="ECO:0000313" key="10">
    <source>
        <dbReference type="EMBL" id="MBA5728569.1"/>
    </source>
</evidence>
<evidence type="ECO:0000256" key="6">
    <source>
        <dbReference type="ARBA" id="ARBA00022989"/>
    </source>
</evidence>
<feature type="transmembrane region" description="Helical" evidence="9">
    <location>
        <begin position="102"/>
        <end position="120"/>
    </location>
</feature>
<feature type="transmembrane region" description="Helical" evidence="9">
    <location>
        <begin position="430"/>
        <end position="456"/>
    </location>
</feature>
<comment type="subcellular location">
    <subcellularLocation>
        <location evidence="1 8">Cell membrane</location>
        <topology evidence="1 8">Multi-pass membrane protein</topology>
    </subcellularLocation>
</comment>
<evidence type="ECO:0000256" key="5">
    <source>
        <dbReference type="ARBA" id="ARBA00022692"/>
    </source>
</evidence>
<feature type="transmembrane region" description="Helical" evidence="9">
    <location>
        <begin position="21"/>
        <end position="45"/>
    </location>
</feature>
<proteinExistence type="inferred from homology"/>
<feature type="transmembrane region" description="Helical" evidence="9">
    <location>
        <begin position="51"/>
        <end position="70"/>
    </location>
</feature>
<dbReference type="AlphaFoldDB" id="A0A839A342"/>
<feature type="transmembrane region" description="Helical" evidence="9">
    <location>
        <begin position="380"/>
        <end position="410"/>
    </location>
</feature>
<keyword evidence="4 8" id="KW-1003">Cell membrane</keyword>
<evidence type="ECO:0000256" key="7">
    <source>
        <dbReference type="ARBA" id="ARBA00023136"/>
    </source>
</evidence>
<comment type="caution">
    <text evidence="10">The sequence shown here is derived from an EMBL/GenBank/DDBJ whole genome shotgun (WGS) entry which is preliminary data.</text>
</comment>
<dbReference type="GO" id="GO:0005345">
    <property type="term" value="F:purine nucleobase transmembrane transporter activity"/>
    <property type="evidence" value="ECO:0007669"/>
    <property type="project" value="TreeGrafter"/>
</dbReference>
<evidence type="ECO:0000256" key="3">
    <source>
        <dbReference type="ARBA" id="ARBA00022448"/>
    </source>
</evidence>
<organism evidence="10 11">
    <name type="scientific">Ruoffia halotolerans</name>
    <dbReference type="NCBI Taxonomy" id="2748684"/>
    <lineage>
        <taxon>Bacteria</taxon>
        <taxon>Bacillati</taxon>
        <taxon>Bacillota</taxon>
        <taxon>Bacilli</taxon>
        <taxon>Lactobacillales</taxon>
        <taxon>Aerococcaceae</taxon>
        <taxon>Ruoffia</taxon>
    </lineage>
</organism>
<keyword evidence="7 8" id="KW-0472">Membrane</keyword>
<feature type="transmembrane region" description="Helical" evidence="9">
    <location>
        <begin position="283"/>
        <end position="306"/>
    </location>
</feature>
<feature type="transmembrane region" description="Helical" evidence="9">
    <location>
        <begin position="468"/>
        <end position="486"/>
    </location>
</feature>
<evidence type="ECO:0000256" key="4">
    <source>
        <dbReference type="ARBA" id="ARBA00022475"/>
    </source>
</evidence>
<dbReference type="Pfam" id="PF00860">
    <property type="entry name" value="Xan_ur_permease"/>
    <property type="match status" value="2"/>
</dbReference>
<name>A0A839A342_9LACT</name>
<dbReference type="GO" id="GO:0005886">
    <property type="term" value="C:plasma membrane"/>
    <property type="evidence" value="ECO:0007669"/>
    <property type="project" value="UniProtKB-SubCell"/>
</dbReference>
<evidence type="ECO:0000256" key="8">
    <source>
        <dbReference type="PIRNR" id="PIRNR005353"/>
    </source>
</evidence>
<dbReference type="InterPro" id="IPR026033">
    <property type="entry name" value="Azg-like_bact_archaea"/>
</dbReference>
<sequence>MNALNRFFKLEEHNTTVSTEIVAGITTFLAMSYIIFVNPSLLALSGMPSQAVFLATLFASAISTLFIGLFANVPYALAPGMGLNAFFTYTVVFALGFTWQEALSMVFICGIINVLITVTKVRKMLILAIPEFLQHAISAGIGVFIGYLGIKNAGLLQFTSDASNIVSVNGQAGGTEINGVVESVVTSGGILPELVDLTQPTVLVVIIGLFITIALMILNVQGAILIGIIATTLLAMVFGLVDLSTVDFSENTLTDAFVELKDTFLVIFSSAGLPSLFSDLSKLPVVIMTIFAFSLADVFDTIGTFIGTGRRTGIFTDKDIQELEDSTGITSKMDRALFADSIGTVFGAMFGTSNTTTYVESAAGIGAGGRTGLTSVSTAICFILAAFFAPVISIVPTAATAPALIIVGILMVSSFADIEWSDFSVAVPAFFTSVFMGLAYSISNGIAAGFITYGLVKIVKGEAKEVHPILWISMGLFILNFIVMASF</sequence>
<feature type="transmembrane region" description="Helical" evidence="9">
    <location>
        <begin position="132"/>
        <end position="150"/>
    </location>
</feature>
<evidence type="ECO:0000256" key="1">
    <source>
        <dbReference type="ARBA" id="ARBA00004651"/>
    </source>
</evidence>
<evidence type="ECO:0000256" key="2">
    <source>
        <dbReference type="ARBA" id="ARBA00005697"/>
    </source>
</evidence>
<gene>
    <name evidence="10" type="ORF">HW423_02060</name>
</gene>
<accession>A0A839A342</accession>
<protein>
    <submittedName>
        <fullName evidence="10">NCS2 family permease</fullName>
    </submittedName>
</protein>
<dbReference type="EMBL" id="JACAOA010000003">
    <property type="protein sequence ID" value="MBA5728569.1"/>
    <property type="molecule type" value="Genomic_DNA"/>
</dbReference>
<keyword evidence="11" id="KW-1185">Reference proteome</keyword>
<reference evidence="10 11" key="1">
    <citation type="submission" date="2020-06" db="EMBL/GenBank/DDBJ databases">
        <title>Reclassification of Facklamia ignava, Facklamia soureckii and Facklami tabacinasalis as Falseniella iganva gen. nov., comb. nov., Hutsoniella ignava gen. nov., comb. nov., and Ruoffia tabacinasalis gen. nov., comb. nov and description of Ruoffia haltotolerans sp. nov., isolated from hypersaline Inland Sea of Qatar.</title>
        <authorList>
            <person name="Fotedar R."/>
            <person name="Sankaranarayanan K."/>
            <person name="Lawson P."/>
            <person name="Caldwell M."/>
            <person name="Zeyara A."/>
            <person name="Al Malki A."/>
            <person name="Ali M."/>
        </authorList>
    </citation>
    <scope>NUCLEOTIDE SEQUENCE [LARGE SCALE GENOMIC DNA]</scope>
    <source>
        <strain evidence="10 11">INB8</strain>
    </source>
</reference>
<keyword evidence="5 8" id="KW-0812">Transmembrane</keyword>
<dbReference type="RefSeq" id="WP_218930286.1">
    <property type="nucleotide sequence ID" value="NZ_JACAOA010000003.1"/>
</dbReference>
<feature type="transmembrane region" description="Helical" evidence="9">
    <location>
        <begin position="223"/>
        <end position="241"/>
    </location>
</feature>
<evidence type="ECO:0000313" key="11">
    <source>
        <dbReference type="Proteomes" id="UP000571018"/>
    </source>
</evidence>
<dbReference type="PIRSF" id="PIRSF005353">
    <property type="entry name" value="PbuG"/>
    <property type="match status" value="1"/>
</dbReference>
<dbReference type="InterPro" id="IPR006043">
    <property type="entry name" value="NCS2"/>
</dbReference>
<keyword evidence="3 8" id="KW-0813">Transport</keyword>
<dbReference type="PANTHER" id="PTHR43337:SF1">
    <property type="entry name" value="XANTHINE_URACIL PERMEASE C887.17-RELATED"/>
    <property type="match status" value="1"/>
</dbReference>
<dbReference type="PANTHER" id="PTHR43337">
    <property type="entry name" value="XANTHINE/URACIL PERMEASE C887.17-RELATED"/>
    <property type="match status" value="1"/>
</dbReference>